<dbReference type="AlphaFoldDB" id="W0AGG9"/>
<dbReference type="Proteomes" id="UP000018851">
    <property type="component" value="Chromosome"/>
</dbReference>
<dbReference type="RefSeq" id="WP_025293788.1">
    <property type="nucleotide sequence ID" value="NZ_CP006644.1"/>
</dbReference>
<organism evidence="2 3">
    <name type="scientific">Sphingomonas sanxanigenens DSM 19645 = NX02</name>
    <dbReference type="NCBI Taxonomy" id="1123269"/>
    <lineage>
        <taxon>Bacteria</taxon>
        <taxon>Pseudomonadati</taxon>
        <taxon>Pseudomonadota</taxon>
        <taxon>Alphaproteobacteria</taxon>
        <taxon>Sphingomonadales</taxon>
        <taxon>Sphingomonadaceae</taxon>
        <taxon>Sphingomonas</taxon>
    </lineage>
</organism>
<sequence length="109" mass="12068">MDPVSNADRLIQVLRQRLQDRSRTSTSSRKAPAGTRADGLVPLAPVAGGDERQFRRALVQNILVEHFGADLVNDARFQELVDRVTVSLERDENGAALLGRVAYDVRGER</sequence>
<dbReference type="STRING" id="1123269.NX02_19890"/>
<protein>
    <submittedName>
        <fullName evidence="2">Uncharacterized protein</fullName>
    </submittedName>
</protein>
<reference evidence="2 3" key="1">
    <citation type="submission" date="2013-07" db="EMBL/GenBank/DDBJ databases">
        <title>Completed genome of Sphingomonas sanxanigenens NX02.</title>
        <authorList>
            <person name="Ma T."/>
            <person name="Huang H."/>
            <person name="Wu M."/>
            <person name="Li X."/>
            <person name="Li G."/>
        </authorList>
    </citation>
    <scope>NUCLEOTIDE SEQUENCE [LARGE SCALE GENOMIC DNA]</scope>
    <source>
        <strain evidence="2 3">NX02</strain>
    </source>
</reference>
<proteinExistence type="predicted"/>
<dbReference type="EMBL" id="CP006644">
    <property type="protein sequence ID" value="AHE55637.1"/>
    <property type="molecule type" value="Genomic_DNA"/>
</dbReference>
<evidence type="ECO:0000313" key="2">
    <source>
        <dbReference type="EMBL" id="AHE55637.1"/>
    </source>
</evidence>
<accession>W0AGG9</accession>
<keyword evidence="3" id="KW-1185">Reference proteome</keyword>
<dbReference type="HOGENOM" id="CLU_2182275_0_0_5"/>
<dbReference type="KEGG" id="ssan:NX02_19890"/>
<dbReference type="OrthoDB" id="7584392at2"/>
<evidence type="ECO:0000313" key="3">
    <source>
        <dbReference type="Proteomes" id="UP000018851"/>
    </source>
</evidence>
<gene>
    <name evidence="2" type="ORF">NX02_19890</name>
</gene>
<dbReference type="PATRIC" id="fig|1123269.5.peg.3890"/>
<name>W0AGG9_9SPHN</name>
<evidence type="ECO:0000256" key="1">
    <source>
        <dbReference type="SAM" id="MobiDB-lite"/>
    </source>
</evidence>
<feature type="region of interest" description="Disordered" evidence="1">
    <location>
        <begin position="18"/>
        <end position="42"/>
    </location>
</feature>